<organism evidence="2 3">
    <name type="scientific">Pseudomonas batumici</name>
    <dbReference type="NCBI Taxonomy" id="226910"/>
    <lineage>
        <taxon>Bacteria</taxon>
        <taxon>Pseudomonadati</taxon>
        <taxon>Pseudomonadota</taxon>
        <taxon>Gammaproteobacteria</taxon>
        <taxon>Pseudomonadales</taxon>
        <taxon>Pseudomonadaceae</taxon>
        <taxon>Pseudomonas</taxon>
    </lineage>
</organism>
<accession>A0A0C2HWE8</accession>
<sequence length="150" mass="15773">MSSRMKSLALGSGLLMASMAGAVSAAPAQSLIGVAIYTVVSQGCAEDVSDGRTQTRCNHRGPITVTVVESGYGRGPMAFLNGAPLQYATRSSLCEFRRPFVPCTVGKVVGYSFSYVFELDDQQTATFVVGDRSLTAPVQTMGAEIQIAAH</sequence>
<dbReference type="AlphaFoldDB" id="A0A0C2HWE8"/>
<dbReference type="PATRIC" id="fig|226910.6.peg.4743"/>
<dbReference type="Pfam" id="PF16219">
    <property type="entry name" value="DUF4879"/>
    <property type="match status" value="1"/>
</dbReference>
<protein>
    <recommendedName>
        <fullName evidence="4">Lipoprotein</fullName>
    </recommendedName>
</protein>
<dbReference type="OrthoDB" id="5323736at2"/>
<feature type="signal peptide" evidence="1">
    <location>
        <begin position="1"/>
        <end position="25"/>
    </location>
</feature>
<keyword evidence="1" id="KW-0732">Signal</keyword>
<dbReference type="InterPro" id="IPR032624">
    <property type="entry name" value="DUF4879"/>
</dbReference>
<keyword evidence="3" id="KW-1185">Reference proteome</keyword>
<evidence type="ECO:0000313" key="3">
    <source>
        <dbReference type="Proteomes" id="UP000031535"/>
    </source>
</evidence>
<feature type="chain" id="PRO_5002149933" description="Lipoprotein" evidence="1">
    <location>
        <begin position="26"/>
        <end position="150"/>
    </location>
</feature>
<gene>
    <name evidence="2" type="ORF">UCMB321_4753</name>
</gene>
<comment type="caution">
    <text evidence="2">The sequence shown here is derived from an EMBL/GenBank/DDBJ whole genome shotgun (WGS) entry which is preliminary data.</text>
</comment>
<evidence type="ECO:0000256" key="1">
    <source>
        <dbReference type="SAM" id="SignalP"/>
    </source>
</evidence>
<evidence type="ECO:0008006" key="4">
    <source>
        <dbReference type="Google" id="ProtNLM"/>
    </source>
</evidence>
<reference evidence="2 3" key="1">
    <citation type="submission" date="2015-01" db="EMBL/GenBank/DDBJ databases">
        <title>Complete genome of Pseudomonas batumici UCM B-321 producer of the batumin antibiotic with strong antistaphilococcal and potential anticancer activity.</title>
        <authorList>
            <person name="Klochko V.V."/>
            <person name="Zelena L.B."/>
            <person name="Elena K.A."/>
            <person name="Reva O.N."/>
        </authorList>
    </citation>
    <scope>NUCLEOTIDE SEQUENCE [LARGE SCALE GENOMIC DNA]</scope>
    <source>
        <strain evidence="2 3">UCM B-321</strain>
    </source>
</reference>
<dbReference type="Proteomes" id="UP000031535">
    <property type="component" value="Unassembled WGS sequence"/>
</dbReference>
<evidence type="ECO:0000313" key="2">
    <source>
        <dbReference type="EMBL" id="KIH81511.1"/>
    </source>
</evidence>
<dbReference type="EMBL" id="JXDG01000061">
    <property type="protein sequence ID" value="KIH81511.1"/>
    <property type="molecule type" value="Genomic_DNA"/>
</dbReference>
<proteinExistence type="predicted"/>
<dbReference type="STRING" id="226910.UCMB321_4753"/>
<dbReference type="RefSeq" id="WP_040071119.1">
    <property type="nucleotide sequence ID" value="NZ_JXDG01000061.1"/>
</dbReference>
<name>A0A0C2HWE8_9PSED</name>